<organism evidence="3 4">
    <name type="scientific">Oceanidesulfovibrio marinus</name>
    <dbReference type="NCBI Taxonomy" id="370038"/>
    <lineage>
        <taxon>Bacteria</taxon>
        <taxon>Pseudomonadati</taxon>
        <taxon>Thermodesulfobacteriota</taxon>
        <taxon>Desulfovibrionia</taxon>
        <taxon>Desulfovibrionales</taxon>
        <taxon>Desulfovibrionaceae</taxon>
        <taxon>Oceanidesulfovibrio</taxon>
    </lineage>
</organism>
<gene>
    <name evidence="3" type="ORF">DQK91_06565</name>
    <name evidence="2" type="ORF">E8L03_04150</name>
</gene>
<evidence type="ECO:0000313" key="3">
    <source>
        <dbReference type="EMBL" id="TVM35058.1"/>
    </source>
</evidence>
<evidence type="ECO:0000313" key="4">
    <source>
        <dbReference type="Proteomes" id="UP000434052"/>
    </source>
</evidence>
<evidence type="ECO:0000313" key="5">
    <source>
        <dbReference type="Proteomes" id="UP000503251"/>
    </source>
</evidence>
<keyword evidence="1" id="KW-0472">Membrane</keyword>
<dbReference type="EMBL" id="CP039543">
    <property type="protein sequence ID" value="QJT08163.1"/>
    <property type="molecule type" value="Genomic_DNA"/>
</dbReference>
<name>A0A6P1ZLX7_9BACT</name>
<keyword evidence="1" id="KW-0812">Transmembrane</keyword>
<dbReference type="AlphaFoldDB" id="A0A6P1ZLX7"/>
<reference evidence="3 4" key="1">
    <citation type="submission" date="2018-06" db="EMBL/GenBank/DDBJ databases">
        <title>Complete genome of Desulfovibrio marinus P48SEP.</title>
        <authorList>
            <person name="Crispim J.S."/>
            <person name="Vidigal P.M.P."/>
            <person name="Silva L.C.F."/>
            <person name="Araujo L.C."/>
            <person name="Laguardia C.N."/>
            <person name="Dias R.S."/>
            <person name="Sousa M.P."/>
            <person name="Paula S.O."/>
            <person name="Silva C."/>
        </authorList>
    </citation>
    <scope>NUCLEOTIDE SEQUENCE [LARGE SCALE GENOMIC DNA]</scope>
    <source>
        <strain evidence="3 4">P48SEP</strain>
    </source>
</reference>
<dbReference type="EMBL" id="QMIF01000003">
    <property type="protein sequence ID" value="TVM35058.1"/>
    <property type="molecule type" value="Genomic_DNA"/>
</dbReference>
<protein>
    <submittedName>
        <fullName evidence="3">Phage holin family protein</fullName>
    </submittedName>
</protein>
<dbReference type="Pfam" id="PF07332">
    <property type="entry name" value="Phage_holin_3_6"/>
    <property type="match status" value="1"/>
</dbReference>
<keyword evidence="1" id="KW-1133">Transmembrane helix</keyword>
<dbReference type="Proteomes" id="UP000503251">
    <property type="component" value="Chromosome"/>
</dbReference>
<dbReference type="RefSeq" id="WP_144234612.1">
    <property type="nucleotide sequence ID" value="NZ_CP039543.1"/>
</dbReference>
<keyword evidence="5" id="KW-1185">Reference proteome</keyword>
<accession>A0A6P1ZLX7</accession>
<feature type="transmembrane region" description="Helical" evidence="1">
    <location>
        <begin position="83"/>
        <end position="103"/>
    </location>
</feature>
<reference evidence="2 5" key="2">
    <citation type="submission" date="2019-04" db="EMBL/GenBank/DDBJ databases">
        <title>Isolation and culture of sulfate reducing bacteria from the cold seep of the South China Sea.</title>
        <authorList>
            <person name="Sun C."/>
            <person name="Liu R."/>
        </authorList>
    </citation>
    <scope>NUCLEOTIDE SEQUENCE [LARGE SCALE GENOMIC DNA]</scope>
    <source>
        <strain evidence="2 5">CS1</strain>
    </source>
</reference>
<dbReference type="OrthoDB" id="198068at2"/>
<dbReference type="InterPro" id="IPR009937">
    <property type="entry name" value="Phage_holin_3_6"/>
</dbReference>
<evidence type="ECO:0000313" key="2">
    <source>
        <dbReference type="EMBL" id="QJT08163.1"/>
    </source>
</evidence>
<sequence length="129" mass="14001">MPGPFESALSSILEAPEHARRAVRIILALGRNRLELVGVEAREESLLLLRLLILAAAAFLFLALAVVVGTFTVIYAVGPEHRLTALVCATALFAIIGVILVLVTRMKVRNAKPPFSQTVAELRKDEDCL</sequence>
<dbReference type="Proteomes" id="UP000434052">
    <property type="component" value="Unassembled WGS sequence"/>
</dbReference>
<proteinExistence type="predicted"/>
<feature type="transmembrane region" description="Helical" evidence="1">
    <location>
        <begin position="51"/>
        <end position="77"/>
    </location>
</feature>
<evidence type="ECO:0000256" key="1">
    <source>
        <dbReference type="SAM" id="Phobius"/>
    </source>
</evidence>